<keyword evidence="1" id="KW-0805">Transcription regulation</keyword>
<dbReference type="InterPro" id="IPR002818">
    <property type="entry name" value="DJ-1/PfpI"/>
</dbReference>
<evidence type="ECO:0000256" key="2">
    <source>
        <dbReference type="ARBA" id="ARBA00023125"/>
    </source>
</evidence>
<dbReference type="PANTHER" id="PTHR43130">
    <property type="entry name" value="ARAC-FAMILY TRANSCRIPTIONAL REGULATOR"/>
    <property type="match status" value="1"/>
</dbReference>
<keyword evidence="3" id="KW-0804">Transcription</keyword>
<dbReference type="SMART" id="SM00342">
    <property type="entry name" value="HTH_ARAC"/>
    <property type="match status" value="1"/>
</dbReference>
<dbReference type="AlphaFoldDB" id="A0A5B8M7W5"/>
<dbReference type="InterPro" id="IPR009057">
    <property type="entry name" value="Homeodomain-like_sf"/>
</dbReference>
<dbReference type="SUPFAM" id="SSF46689">
    <property type="entry name" value="Homeodomain-like"/>
    <property type="match status" value="2"/>
</dbReference>
<evidence type="ECO:0000259" key="4">
    <source>
        <dbReference type="PROSITE" id="PS01124"/>
    </source>
</evidence>
<dbReference type="PROSITE" id="PS01124">
    <property type="entry name" value="HTH_ARAC_FAMILY_2"/>
    <property type="match status" value="1"/>
</dbReference>
<dbReference type="RefSeq" id="WP_146321726.1">
    <property type="nucleotide sequence ID" value="NZ_CP042305.1"/>
</dbReference>
<evidence type="ECO:0000256" key="3">
    <source>
        <dbReference type="ARBA" id="ARBA00023163"/>
    </source>
</evidence>
<accession>A0A5B8M7W5</accession>
<sequence>MASRSGHPHRVAVLALGRALPMEIGMPFQIFEHLDGAYDVVLCGRTPGPVSTTAGWSVNATHGLDAVVAADTVIVPAFRNAEAGIPDDVAEALREAHRRGARMVSICTGAFALAAAGLLDGHRATTHWRYTDALACLYPRVTVDPDVLYVDEGDVITSAGVASGIDVCLYLLRVDHGSTAANAVARDIVAAPHRDGGQAQYIDRPTTAESRSVGLAATRAWALERLERPLTVGDLAAHAHASPRTFARSFVAETGATPLRWLNAARIDRARELLETTDLGIDRVADACGLGTAANLRTHFRRAMGVSPSDYRRTFAR</sequence>
<organism evidence="5 6">
    <name type="scientific">Humibacter ginsenosidimutans</name>
    <dbReference type="NCBI Taxonomy" id="2599293"/>
    <lineage>
        <taxon>Bacteria</taxon>
        <taxon>Bacillati</taxon>
        <taxon>Actinomycetota</taxon>
        <taxon>Actinomycetes</taxon>
        <taxon>Micrococcales</taxon>
        <taxon>Microbacteriaceae</taxon>
        <taxon>Humibacter</taxon>
    </lineage>
</organism>
<feature type="domain" description="HTH araC/xylS-type" evidence="4">
    <location>
        <begin position="216"/>
        <end position="314"/>
    </location>
</feature>
<dbReference type="PANTHER" id="PTHR43130:SF3">
    <property type="entry name" value="HTH-TYPE TRANSCRIPTIONAL REGULATOR RV1931C"/>
    <property type="match status" value="1"/>
</dbReference>
<dbReference type="CDD" id="cd03137">
    <property type="entry name" value="GATase1_AraC_1"/>
    <property type="match status" value="1"/>
</dbReference>
<keyword evidence="6" id="KW-1185">Reference proteome</keyword>
<dbReference type="Proteomes" id="UP000320216">
    <property type="component" value="Chromosome"/>
</dbReference>
<reference evidence="5 6" key="1">
    <citation type="submission" date="2019-07" db="EMBL/GenBank/DDBJ databases">
        <title>Full genome sequence of Humibacter sp. WJ7-1.</title>
        <authorList>
            <person name="Im W.-T."/>
        </authorList>
    </citation>
    <scope>NUCLEOTIDE SEQUENCE [LARGE SCALE GENOMIC DNA]</scope>
    <source>
        <strain evidence="5 6">WJ7-1</strain>
    </source>
</reference>
<proteinExistence type="predicted"/>
<dbReference type="GO" id="GO:0003700">
    <property type="term" value="F:DNA-binding transcription factor activity"/>
    <property type="evidence" value="ECO:0007669"/>
    <property type="project" value="InterPro"/>
</dbReference>
<dbReference type="OrthoDB" id="3194870at2"/>
<protein>
    <submittedName>
        <fullName evidence="5">Helix-turn-helix domain-containing protein</fullName>
    </submittedName>
</protein>
<dbReference type="Gene3D" id="3.40.50.880">
    <property type="match status" value="1"/>
</dbReference>
<evidence type="ECO:0000313" key="5">
    <source>
        <dbReference type="EMBL" id="QDZ15692.1"/>
    </source>
</evidence>
<dbReference type="InterPro" id="IPR052158">
    <property type="entry name" value="INH-QAR"/>
</dbReference>
<dbReference type="EMBL" id="CP042305">
    <property type="protein sequence ID" value="QDZ15692.1"/>
    <property type="molecule type" value="Genomic_DNA"/>
</dbReference>
<dbReference type="SUPFAM" id="SSF52317">
    <property type="entry name" value="Class I glutamine amidotransferase-like"/>
    <property type="match status" value="1"/>
</dbReference>
<name>A0A5B8M7W5_9MICO</name>
<keyword evidence="2" id="KW-0238">DNA-binding</keyword>
<gene>
    <name evidence="5" type="ORF">FPZ11_13820</name>
</gene>
<dbReference type="InterPro" id="IPR018060">
    <property type="entry name" value="HTH_AraC"/>
</dbReference>
<evidence type="ECO:0000256" key="1">
    <source>
        <dbReference type="ARBA" id="ARBA00023015"/>
    </source>
</evidence>
<dbReference type="PROSITE" id="PS00041">
    <property type="entry name" value="HTH_ARAC_FAMILY_1"/>
    <property type="match status" value="1"/>
</dbReference>
<dbReference type="KEGG" id="huw:FPZ11_13820"/>
<evidence type="ECO:0000313" key="6">
    <source>
        <dbReference type="Proteomes" id="UP000320216"/>
    </source>
</evidence>
<dbReference type="Gene3D" id="1.10.10.60">
    <property type="entry name" value="Homeodomain-like"/>
    <property type="match status" value="1"/>
</dbReference>
<dbReference type="InterPro" id="IPR018062">
    <property type="entry name" value="HTH_AraC-typ_CS"/>
</dbReference>
<dbReference type="Pfam" id="PF12833">
    <property type="entry name" value="HTH_18"/>
    <property type="match status" value="1"/>
</dbReference>
<dbReference type="InterPro" id="IPR029062">
    <property type="entry name" value="Class_I_gatase-like"/>
</dbReference>
<dbReference type="Pfam" id="PF01965">
    <property type="entry name" value="DJ-1_PfpI"/>
    <property type="match status" value="1"/>
</dbReference>
<dbReference type="GO" id="GO:0043565">
    <property type="term" value="F:sequence-specific DNA binding"/>
    <property type="evidence" value="ECO:0007669"/>
    <property type="project" value="InterPro"/>
</dbReference>